<keyword evidence="2" id="KW-1185">Reference proteome</keyword>
<protein>
    <submittedName>
        <fullName evidence="1">Uncharacterized protein</fullName>
    </submittedName>
</protein>
<organism evidence="1 2">
    <name type="scientific">Candidatus Jidaibacter acanthamoebae</name>
    <dbReference type="NCBI Taxonomy" id="86105"/>
    <lineage>
        <taxon>Bacteria</taxon>
        <taxon>Pseudomonadati</taxon>
        <taxon>Pseudomonadota</taxon>
        <taxon>Alphaproteobacteria</taxon>
        <taxon>Rickettsiales</taxon>
        <taxon>Candidatus Midichloriaceae</taxon>
        <taxon>Candidatus Jidaibacter</taxon>
    </lineage>
</organism>
<evidence type="ECO:0000313" key="1">
    <source>
        <dbReference type="EMBL" id="KIE04391.1"/>
    </source>
</evidence>
<proteinExistence type="predicted"/>
<dbReference type="RefSeq" id="WP_039458714.1">
    <property type="nucleotide sequence ID" value="NZ_JSWE01000196.1"/>
</dbReference>
<evidence type="ECO:0000313" key="2">
    <source>
        <dbReference type="Proteomes" id="UP000031258"/>
    </source>
</evidence>
<dbReference type="STRING" id="86105.NF27_IC00090"/>
<dbReference type="AlphaFoldDB" id="A0A0C1MWW6"/>
<comment type="caution">
    <text evidence="1">The sequence shown here is derived from an EMBL/GenBank/DDBJ whole genome shotgun (WGS) entry which is preliminary data.</text>
</comment>
<reference evidence="1 2" key="1">
    <citation type="submission" date="2014-11" db="EMBL/GenBank/DDBJ databases">
        <title>A Rickettsiales Symbiont of Amoebae With Ancient Features.</title>
        <authorList>
            <person name="Schulz F."/>
            <person name="Martijn J."/>
            <person name="Wascher F."/>
            <person name="Kostanjsek R."/>
            <person name="Ettema T.J."/>
            <person name="Horn M."/>
        </authorList>
    </citation>
    <scope>NUCLEOTIDE SEQUENCE [LARGE SCALE GENOMIC DNA]</scope>
    <source>
        <strain evidence="1 2">UWC36</strain>
    </source>
</reference>
<gene>
    <name evidence="1" type="ORF">NF27_IC00090</name>
</gene>
<name>A0A0C1MWW6_9RICK</name>
<accession>A0A0C1MWW6</accession>
<sequence>MYLEIHYIPNFTSDKRKVRGVFSFITKSKIENLIVSQHLSSLKEILPISSNEQTLKLKNKLFKQAILQVDKALKTHKVNYDHKTILDIVNNVYENFYCSETIDANYIDKIIDTGIKAGKLSCL</sequence>
<dbReference type="Proteomes" id="UP000031258">
    <property type="component" value="Unassembled WGS sequence"/>
</dbReference>
<dbReference type="EMBL" id="JSWE01000196">
    <property type="protein sequence ID" value="KIE04391.1"/>
    <property type="molecule type" value="Genomic_DNA"/>
</dbReference>